<evidence type="ECO:0000259" key="9">
    <source>
        <dbReference type="Pfam" id="PF00266"/>
    </source>
</evidence>
<dbReference type="InterPro" id="IPR015424">
    <property type="entry name" value="PyrdxlP-dep_Trfase"/>
</dbReference>
<comment type="cofactor">
    <cofactor evidence="1">
        <name>pyridoxal 5'-phosphate</name>
        <dbReference type="ChEBI" id="CHEBI:597326"/>
    </cofactor>
</comment>
<keyword evidence="11" id="KW-1185">Reference proteome</keyword>
<evidence type="ECO:0000256" key="8">
    <source>
        <dbReference type="ARBA" id="ARBA00050776"/>
    </source>
</evidence>
<evidence type="ECO:0000256" key="1">
    <source>
        <dbReference type="ARBA" id="ARBA00001933"/>
    </source>
</evidence>
<evidence type="ECO:0000256" key="5">
    <source>
        <dbReference type="ARBA" id="ARBA00021850"/>
    </source>
</evidence>
<evidence type="ECO:0000256" key="2">
    <source>
        <dbReference type="ARBA" id="ARBA00002824"/>
    </source>
</evidence>
<dbReference type="PANTHER" id="PTHR43586">
    <property type="entry name" value="CYSTEINE DESULFURASE"/>
    <property type="match status" value="1"/>
</dbReference>
<dbReference type="InterPro" id="IPR010970">
    <property type="entry name" value="Cys_dSase_SufS"/>
</dbReference>
<sequence>MFSAEEIRSDFKIFSRPENEGLIYLDSAATTHRPECVIQAEADFYRSNNANPLRGLYALSIRATDDYENARASVAKFLNAAEPAEIIFTRNASESLNLVAYTIGLSEVQAGDEVVVSCMEHHSNILPWQMVCNAKGAKLVWLECDSSAEISEQEIKAKINSKTKIVAVAQVSNVFGITNPIEQIASYAHKVGNGGKGAYVVVDGAQSAPHKKIDVQALDADFFAFSGHKLCAPMGIGALYGKKHLLEKIPPFLRGGEMIEYVTRETATFAEVPHKFEAGTVNAGGAVALAKAIEYIQGIGLGNIEKNDDSLAQTMIEGMKKIPYLHIIGNNDYKKHCGIVTFTIDGVHPHDIASILDTEKIAVRAGHHCAQPLMQKLGVGSTARASCYFYNTQQEVEVFIEKLKLVRRWMGFKE</sequence>
<dbReference type="GO" id="GO:0030170">
    <property type="term" value="F:pyridoxal phosphate binding"/>
    <property type="evidence" value="ECO:0007669"/>
    <property type="project" value="InterPro"/>
</dbReference>
<dbReference type="RefSeq" id="WP_013701689.1">
    <property type="nucleotide sequence ID" value="NC_015385.1"/>
</dbReference>
<dbReference type="EMBL" id="CP002631">
    <property type="protein sequence ID" value="AEB14407.1"/>
    <property type="molecule type" value="Genomic_DNA"/>
</dbReference>
<dbReference type="PIRSF" id="PIRSF005572">
    <property type="entry name" value="NifS"/>
    <property type="match status" value="1"/>
</dbReference>
<dbReference type="STRING" id="869209.Tresu_1507"/>
<evidence type="ECO:0000256" key="7">
    <source>
        <dbReference type="ARBA" id="ARBA00022898"/>
    </source>
</evidence>
<comment type="catalytic activity">
    <reaction evidence="8">
        <text>(sulfur carrier)-H + L-cysteine = (sulfur carrier)-SH + L-alanine</text>
        <dbReference type="Rhea" id="RHEA:43892"/>
        <dbReference type="Rhea" id="RHEA-COMP:14737"/>
        <dbReference type="Rhea" id="RHEA-COMP:14739"/>
        <dbReference type="ChEBI" id="CHEBI:29917"/>
        <dbReference type="ChEBI" id="CHEBI:35235"/>
        <dbReference type="ChEBI" id="CHEBI:57972"/>
        <dbReference type="ChEBI" id="CHEBI:64428"/>
        <dbReference type="EC" id="2.8.1.7"/>
    </reaction>
</comment>
<keyword evidence="7" id="KW-0663">Pyridoxal phosphate</keyword>
<evidence type="ECO:0000256" key="4">
    <source>
        <dbReference type="ARBA" id="ARBA00012239"/>
    </source>
</evidence>
<evidence type="ECO:0000256" key="6">
    <source>
        <dbReference type="ARBA" id="ARBA00022679"/>
    </source>
</evidence>
<dbReference type="AlphaFoldDB" id="F2NSV5"/>
<evidence type="ECO:0000313" key="10">
    <source>
        <dbReference type="EMBL" id="AEB14407.1"/>
    </source>
</evidence>
<reference evidence="10 11" key="1">
    <citation type="journal article" date="2011" name="Stand. Genomic Sci.">
        <title>Complete genome sequence of Treponema succinifaciens type strain (6091).</title>
        <authorList>
            <person name="Han C."/>
            <person name="Gronow S."/>
            <person name="Teshima H."/>
            <person name="Lapidus A."/>
            <person name="Nolan M."/>
            <person name="Lucas S."/>
            <person name="Hammon N."/>
            <person name="Deshpande S."/>
            <person name="Cheng J.F."/>
            <person name="Zeytun A."/>
            <person name="Tapia R."/>
            <person name="Goodwin L."/>
            <person name="Pitluck S."/>
            <person name="Liolios K."/>
            <person name="Pagani I."/>
            <person name="Ivanova N."/>
            <person name="Mavromatis K."/>
            <person name="Mikhailova N."/>
            <person name="Huntemann M."/>
            <person name="Pati A."/>
            <person name="Chen A."/>
            <person name="Palaniappan K."/>
            <person name="Land M."/>
            <person name="Hauser L."/>
            <person name="Brambilla E.M."/>
            <person name="Rohde M."/>
            <person name="Goker M."/>
            <person name="Woyke T."/>
            <person name="Bristow J."/>
            <person name="Eisen J.A."/>
            <person name="Markowitz V."/>
            <person name="Hugenholtz P."/>
            <person name="Kyrpides N.C."/>
            <person name="Klenk H.P."/>
            <person name="Detter J.C."/>
        </authorList>
    </citation>
    <scope>NUCLEOTIDE SEQUENCE [LARGE SCALE GENOMIC DNA]</scope>
    <source>
        <strain evidence="11">ATCC 33096 / DSM 2489 / 6091</strain>
    </source>
</reference>
<dbReference type="eggNOG" id="COG0520">
    <property type="taxonomic scope" value="Bacteria"/>
</dbReference>
<dbReference type="GO" id="GO:0006534">
    <property type="term" value="P:cysteine metabolic process"/>
    <property type="evidence" value="ECO:0007669"/>
    <property type="project" value="InterPro"/>
</dbReference>
<dbReference type="GeneID" id="302998666"/>
<dbReference type="GO" id="GO:0031071">
    <property type="term" value="F:cysteine desulfurase activity"/>
    <property type="evidence" value="ECO:0007669"/>
    <property type="project" value="UniProtKB-EC"/>
</dbReference>
<dbReference type="InterPro" id="IPR000192">
    <property type="entry name" value="Aminotrans_V_dom"/>
</dbReference>
<dbReference type="InterPro" id="IPR016454">
    <property type="entry name" value="Cysteine_dSase"/>
</dbReference>
<keyword evidence="6 10" id="KW-0808">Transferase</keyword>
<dbReference type="OrthoDB" id="9804366at2"/>
<dbReference type="PANTHER" id="PTHR43586:SF8">
    <property type="entry name" value="CYSTEINE DESULFURASE 1, CHLOROPLASTIC"/>
    <property type="match status" value="1"/>
</dbReference>
<name>F2NSV5_TRES6</name>
<accession>F2NSV5</accession>
<dbReference type="EC" id="2.8.1.7" evidence="4"/>
<dbReference type="Pfam" id="PF00266">
    <property type="entry name" value="Aminotran_5"/>
    <property type="match status" value="1"/>
</dbReference>
<dbReference type="KEGG" id="tsu:Tresu_1507"/>
<evidence type="ECO:0000256" key="3">
    <source>
        <dbReference type="ARBA" id="ARBA00010447"/>
    </source>
</evidence>
<dbReference type="Gene3D" id="3.40.640.10">
    <property type="entry name" value="Type I PLP-dependent aspartate aminotransferase-like (Major domain)"/>
    <property type="match status" value="1"/>
</dbReference>
<dbReference type="SUPFAM" id="SSF53383">
    <property type="entry name" value="PLP-dependent transferases"/>
    <property type="match status" value="1"/>
</dbReference>
<dbReference type="HOGENOM" id="CLU_003433_2_5_12"/>
<organism evidence="10 11">
    <name type="scientific">Treponema succinifaciens (strain ATCC 33096 / DSM 2489 / 6091)</name>
    <dbReference type="NCBI Taxonomy" id="869209"/>
    <lineage>
        <taxon>Bacteria</taxon>
        <taxon>Pseudomonadati</taxon>
        <taxon>Spirochaetota</taxon>
        <taxon>Spirochaetia</taxon>
        <taxon>Spirochaetales</taxon>
        <taxon>Treponemataceae</taxon>
        <taxon>Treponema</taxon>
    </lineage>
</organism>
<dbReference type="InterPro" id="IPR015421">
    <property type="entry name" value="PyrdxlP-dep_Trfase_major"/>
</dbReference>
<comment type="similarity">
    <text evidence="3">Belongs to the class-V pyridoxal-phosphate-dependent aminotransferase family. Csd subfamily.</text>
</comment>
<dbReference type="NCBIfam" id="TIGR01979">
    <property type="entry name" value="sufS"/>
    <property type="match status" value="1"/>
</dbReference>
<proteinExistence type="inferred from homology"/>
<protein>
    <recommendedName>
        <fullName evidence="5">Probable cysteine desulfurase</fullName>
        <ecNumber evidence="4">2.8.1.7</ecNumber>
    </recommendedName>
</protein>
<dbReference type="Gene3D" id="3.90.1150.10">
    <property type="entry name" value="Aspartate Aminotransferase, domain 1"/>
    <property type="match status" value="1"/>
</dbReference>
<dbReference type="Proteomes" id="UP000006852">
    <property type="component" value="Chromosome"/>
</dbReference>
<evidence type="ECO:0000313" key="11">
    <source>
        <dbReference type="Proteomes" id="UP000006852"/>
    </source>
</evidence>
<feature type="domain" description="Aminotransferase class V" evidence="9">
    <location>
        <begin position="23"/>
        <end position="399"/>
    </location>
</feature>
<comment type="function">
    <text evidence="2">Catalyzes the removal of elemental sulfur and selenium atoms from L-cysteine, L-cystine, L-selenocysteine, and L-selenocystine to produce L-alanine.</text>
</comment>
<dbReference type="InterPro" id="IPR015422">
    <property type="entry name" value="PyrdxlP-dep_Trfase_small"/>
</dbReference>
<gene>
    <name evidence="10" type="ordered locus">Tresu_1507</name>
</gene>
<dbReference type="CDD" id="cd06453">
    <property type="entry name" value="SufS_like"/>
    <property type="match status" value="1"/>
</dbReference>
<reference evidence="11" key="2">
    <citation type="submission" date="2011-04" db="EMBL/GenBank/DDBJ databases">
        <title>The complete genome of chromosome of Treponema succinifaciens DSM 2489.</title>
        <authorList>
            <person name="Lucas S."/>
            <person name="Copeland A."/>
            <person name="Lapidus A."/>
            <person name="Bruce D."/>
            <person name="Goodwin L."/>
            <person name="Pitluck S."/>
            <person name="Peters L."/>
            <person name="Kyrpides N."/>
            <person name="Mavromatis K."/>
            <person name="Ivanova N."/>
            <person name="Ovchinnikova G."/>
            <person name="Teshima H."/>
            <person name="Detter J.C."/>
            <person name="Tapia R."/>
            <person name="Han C."/>
            <person name="Land M."/>
            <person name="Hauser L."/>
            <person name="Markowitz V."/>
            <person name="Cheng J.-F."/>
            <person name="Hugenholtz P."/>
            <person name="Woyke T."/>
            <person name="Wu D."/>
            <person name="Gronow S."/>
            <person name="Wellnitz S."/>
            <person name="Brambilla E."/>
            <person name="Klenk H.-P."/>
            <person name="Eisen J.A."/>
        </authorList>
    </citation>
    <scope>NUCLEOTIDE SEQUENCE [LARGE SCALE GENOMIC DNA]</scope>
    <source>
        <strain evidence="11">ATCC 33096 / DSM 2489 / 6091</strain>
    </source>
</reference>